<dbReference type="AlphaFoldDB" id="A0A4D6KUB0"/>
<gene>
    <name evidence="2" type="ORF">DEO72_LG1g2455</name>
</gene>
<name>A0A4D6KUB0_VIGUN</name>
<keyword evidence="2" id="KW-0378">Hydrolase</keyword>
<protein>
    <submittedName>
        <fullName evidence="2">Glycoside hydrolase</fullName>
    </submittedName>
</protein>
<dbReference type="Proteomes" id="UP000501690">
    <property type="component" value="Linkage Group LG1"/>
</dbReference>
<accession>A0A4D6KUB0</accession>
<dbReference type="GO" id="GO:0016787">
    <property type="term" value="F:hydrolase activity"/>
    <property type="evidence" value="ECO:0007669"/>
    <property type="project" value="UniProtKB-KW"/>
</dbReference>
<dbReference type="Gene3D" id="3.20.20.80">
    <property type="entry name" value="Glycosidases"/>
    <property type="match status" value="1"/>
</dbReference>
<sequence>MDVEVEVFISIGNHDNRHPFKSLNREAWIVNTTDSLTRLLQEVNLQVDSIDVQYEEIAPPGFSPSSTFHFSHPFQQTLKWRCSEPATAANQRRQRTRAAANSEPVTVEG</sequence>
<reference evidence="2 3" key="1">
    <citation type="submission" date="2019-04" db="EMBL/GenBank/DDBJ databases">
        <title>An improved genome assembly and genetic linkage map for asparagus bean, Vigna unguiculata ssp. sesquipedialis.</title>
        <authorList>
            <person name="Xia Q."/>
            <person name="Zhang R."/>
            <person name="Dong Y."/>
        </authorList>
    </citation>
    <scope>NUCLEOTIDE SEQUENCE [LARGE SCALE GENOMIC DNA]</scope>
    <source>
        <tissue evidence="2">Leaf</tissue>
    </source>
</reference>
<evidence type="ECO:0000256" key="1">
    <source>
        <dbReference type="SAM" id="MobiDB-lite"/>
    </source>
</evidence>
<keyword evidence="3" id="KW-1185">Reference proteome</keyword>
<feature type="region of interest" description="Disordered" evidence="1">
    <location>
        <begin position="85"/>
        <end position="109"/>
    </location>
</feature>
<organism evidence="2 3">
    <name type="scientific">Vigna unguiculata</name>
    <name type="common">Cowpea</name>
    <dbReference type="NCBI Taxonomy" id="3917"/>
    <lineage>
        <taxon>Eukaryota</taxon>
        <taxon>Viridiplantae</taxon>
        <taxon>Streptophyta</taxon>
        <taxon>Embryophyta</taxon>
        <taxon>Tracheophyta</taxon>
        <taxon>Spermatophyta</taxon>
        <taxon>Magnoliopsida</taxon>
        <taxon>eudicotyledons</taxon>
        <taxon>Gunneridae</taxon>
        <taxon>Pentapetalae</taxon>
        <taxon>rosids</taxon>
        <taxon>fabids</taxon>
        <taxon>Fabales</taxon>
        <taxon>Fabaceae</taxon>
        <taxon>Papilionoideae</taxon>
        <taxon>50 kb inversion clade</taxon>
        <taxon>NPAAA clade</taxon>
        <taxon>indigoferoid/millettioid clade</taxon>
        <taxon>Phaseoleae</taxon>
        <taxon>Vigna</taxon>
    </lineage>
</organism>
<feature type="compositionally biased region" description="Low complexity" evidence="1">
    <location>
        <begin position="86"/>
        <end position="101"/>
    </location>
</feature>
<evidence type="ECO:0000313" key="3">
    <source>
        <dbReference type="Proteomes" id="UP000501690"/>
    </source>
</evidence>
<evidence type="ECO:0000313" key="2">
    <source>
        <dbReference type="EMBL" id="QCD78819.1"/>
    </source>
</evidence>
<dbReference type="EMBL" id="CP039345">
    <property type="protein sequence ID" value="QCD78819.1"/>
    <property type="molecule type" value="Genomic_DNA"/>
</dbReference>
<proteinExistence type="predicted"/>